<sequence>MVADRMEVSEAGPTERAVVIFQLDHASVSTILKHLEFAIDSGVGFPFNAISSWQQYLRTNFCNVPSASVILRLEGKVSREEKIIPHEIAKFP</sequence>
<evidence type="ECO:0000313" key="1">
    <source>
        <dbReference type="EMBL" id="KAK7338784.1"/>
    </source>
</evidence>
<organism evidence="1 2">
    <name type="scientific">Canavalia gladiata</name>
    <name type="common">Sword bean</name>
    <name type="synonym">Dolichos gladiatus</name>
    <dbReference type="NCBI Taxonomy" id="3824"/>
    <lineage>
        <taxon>Eukaryota</taxon>
        <taxon>Viridiplantae</taxon>
        <taxon>Streptophyta</taxon>
        <taxon>Embryophyta</taxon>
        <taxon>Tracheophyta</taxon>
        <taxon>Spermatophyta</taxon>
        <taxon>Magnoliopsida</taxon>
        <taxon>eudicotyledons</taxon>
        <taxon>Gunneridae</taxon>
        <taxon>Pentapetalae</taxon>
        <taxon>rosids</taxon>
        <taxon>fabids</taxon>
        <taxon>Fabales</taxon>
        <taxon>Fabaceae</taxon>
        <taxon>Papilionoideae</taxon>
        <taxon>50 kb inversion clade</taxon>
        <taxon>NPAAA clade</taxon>
        <taxon>indigoferoid/millettioid clade</taxon>
        <taxon>Phaseoleae</taxon>
        <taxon>Canavalia</taxon>
    </lineage>
</organism>
<dbReference type="Proteomes" id="UP001367508">
    <property type="component" value="Unassembled WGS sequence"/>
</dbReference>
<accession>A0AAN9LQW7</accession>
<proteinExistence type="predicted"/>
<name>A0AAN9LQW7_CANGL</name>
<keyword evidence="2" id="KW-1185">Reference proteome</keyword>
<reference evidence="1 2" key="1">
    <citation type="submission" date="2024-01" db="EMBL/GenBank/DDBJ databases">
        <title>The genomes of 5 underutilized Papilionoideae crops provide insights into root nodulation and disease resistanc.</title>
        <authorList>
            <person name="Jiang F."/>
        </authorList>
    </citation>
    <scope>NUCLEOTIDE SEQUENCE [LARGE SCALE GENOMIC DNA]</scope>
    <source>
        <strain evidence="1">LVBAO_FW01</strain>
        <tissue evidence="1">Leaves</tissue>
    </source>
</reference>
<evidence type="ECO:0000313" key="2">
    <source>
        <dbReference type="Proteomes" id="UP001367508"/>
    </source>
</evidence>
<comment type="caution">
    <text evidence="1">The sequence shown here is derived from an EMBL/GenBank/DDBJ whole genome shotgun (WGS) entry which is preliminary data.</text>
</comment>
<dbReference type="AlphaFoldDB" id="A0AAN9LQW7"/>
<protein>
    <submittedName>
        <fullName evidence="1">Uncharacterized protein</fullName>
    </submittedName>
</protein>
<gene>
    <name evidence="1" type="ORF">VNO77_19415</name>
</gene>
<dbReference type="EMBL" id="JAYMYQ010000004">
    <property type="protein sequence ID" value="KAK7338784.1"/>
    <property type="molecule type" value="Genomic_DNA"/>
</dbReference>